<dbReference type="SUPFAM" id="SSF55961">
    <property type="entry name" value="Bet v1-like"/>
    <property type="match status" value="1"/>
</dbReference>
<dbReference type="Proteomes" id="UP000475265">
    <property type="component" value="Unassembled WGS sequence"/>
</dbReference>
<dbReference type="InterPro" id="IPR019587">
    <property type="entry name" value="Polyketide_cyclase/dehydratase"/>
</dbReference>
<evidence type="ECO:0000313" key="1">
    <source>
        <dbReference type="EMBL" id="KAF2394508.1"/>
    </source>
</evidence>
<dbReference type="InterPro" id="IPR023393">
    <property type="entry name" value="START-like_dom_sf"/>
</dbReference>
<proteinExistence type="predicted"/>
<dbReference type="Pfam" id="PF10604">
    <property type="entry name" value="Polyketide_cyc2"/>
    <property type="match status" value="1"/>
</dbReference>
<organism evidence="1 2">
    <name type="scientific">Pseudomonas frederiksbergensis</name>
    <dbReference type="NCBI Taxonomy" id="104087"/>
    <lineage>
        <taxon>Bacteria</taxon>
        <taxon>Pseudomonadati</taxon>
        <taxon>Pseudomonadota</taxon>
        <taxon>Gammaproteobacteria</taxon>
        <taxon>Pseudomonadales</taxon>
        <taxon>Pseudomonadaceae</taxon>
        <taxon>Pseudomonas</taxon>
    </lineage>
</organism>
<dbReference type="EMBL" id="JAAAXX010000001">
    <property type="protein sequence ID" value="KAF2394508.1"/>
    <property type="molecule type" value="Genomic_DNA"/>
</dbReference>
<comment type="caution">
    <text evidence="1">The sequence shown here is derived from an EMBL/GenBank/DDBJ whole genome shotgun (WGS) entry which is preliminary data.</text>
</comment>
<name>A0A6L5C1M4_9PSED</name>
<dbReference type="RefSeq" id="WP_163909736.1">
    <property type="nucleotide sequence ID" value="NZ_JAAAXX010000001.1"/>
</dbReference>
<dbReference type="CDD" id="cd07821">
    <property type="entry name" value="PYR_PYL_RCAR_like"/>
    <property type="match status" value="1"/>
</dbReference>
<reference evidence="1 2" key="1">
    <citation type="submission" date="2019-12" db="EMBL/GenBank/DDBJ databases">
        <title>Endophytic bacteria associated with Panax ginseng seedlings.</title>
        <authorList>
            <person name="Park J.M."/>
            <person name="Shin R."/>
            <person name="Jo S.H."/>
        </authorList>
    </citation>
    <scope>NUCLEOTIDE SEQUENCE [LARGE SCALE GENOMIC DNA]</scope>
    <source>
        <strain evidence="1 2">PgKB32</strain>
    </source>
</reference>
<protein>
    <recommendedName>
        <fullName evidence="3">Polyketide cyclase</fullName>
    </recommendedName>
</protein>
<evidence type="ECO:0008006" key="3">
    <source>
        <dbReference type="Google" id="ProtNLM"/>
    </source>
</evidence>
<evidence type="ECO:0000313" key="2">
    <source>
        <dbReference type="Proteomes" id="UP000475265"/>
    </source>
</evidence>
<dbReference type="AlphaFoldDB" id="A0A6L5C1M4"/>
<sequence>MHPVSVTLEETFSLPRQQIFDFIVAEDVLPKILTGYGPLPAVVTTRDVSGPWDQPGSWRHVVLADGNTAREEVTEFKPGTYFAYRINEFTFAVKYLATHAQGQWWFTDAGAGETKVRWTYTFYAKNALAALPLKAFAGLMWRGYMQVCLNQTRKLTKAN</sequence>
<accession>A0A6L5C1M4</accession>
<gene>
    <name evidence="1" type="ORF">FX983_02489</name>
</gene>
<dbReference type="Gene3D" id="3.30.530.20">
    <property type="match status" value="1"/>
</dbReference>